<dbReference type="SUPFAM" id="SSF81321">
    <property type="entry name" value="Family A G protein-coupled receptor-like"/>
    <property type="match status" value="1"/>
</dbReference>
<dbReference type="Gene3D" id="1.20.1070.10">
    <property type="entry name" value="Rhodopsin 7-helix transmembrane proteins"/>
    <property type="match status" value="1"/>
</dbReference>
<dbReference type="Proteomes" id="UP000663854">
    <property type="component" value="Unassembled WGS sequence"/>
</dbReference>
<feature type="transmembrane region" description="Helical" evidence="5">
    <location>
        <begin position="189"/>
        <end position="211"/>
    </location>
</feature>
<evidence type="ECO:0000313" key="7">
    <source>
        <dbReference type="EMBL" id="CAF0954938.1"/>
    </source>
</evidence>
<feature type="transmembrane region" description="Helical" evidence="5">
    <location>
        <begin position="232"/>
        <end position="253"/>
    </location>
</feature>
<evidence type="ECO:0000313" key="8">
    <source>
        <dbReference type="EMBL" id="CAF1407354.1"/>
    </source>
</evidence>
<keyword evidence="2 5" id="KW-0812">Transmembrane</keyword>
<gene>
    <name evidence="8" type="ORF">JXQ802_LOCUS35064</name>
    <name evidence="7" type="ORF">PYM288_LOCUS12318</name>
</gene>
<dbReference type="InterPro" id="IPR017452">
    <property type="entry name" value="GPCR_Rhodpsn_7TM"/>
</dbReference>
<dbReference type="EMBL" id="CAJNOL010001707">
    <property type="protein sequence ID" value="CAF1407354.1"/>
    <property type="molecule type" value="Genomic_DNA"/>
</dbReference>
<dbReference type="GO" id="GO:0004930">
    <property type="term" value="F:G protein-coupled receptor activity"/>
    <property type="evidence" value="ECO:0007669"/>
    <property type="project" value="InterPro"/>
</dbReference>
<feature type="transmembrane region" description="Helical" evidence="5">
    <location>
        <begin position="273"/>
        <end position="291"/>
    </location>
</feature>
<keyword evidence="3 5" id="KW-1133">Transmembrane helix</keyword>
<dbReference type="Proteomes" id="UP000663870">
    <property type="component" value="Unassembled WGS sequence"/>
</dbReference>
<dbReference type="PROSITE" id="PS50262">
    <property type="entry name" value="G_PROTEIN_RECEP_F1_2"/>
    <property type="match status" value="1"/>
</dbReference>
<accession>A0A814DF37</accession>
<feature type="transmembrane region" description="Helical" evidence="5">
    <location>
        <begin position="143"/>
        <end position="165"/>
    </location>
</feature>
<name>A0A814DF37_9BILA</name>
<evidence type="ECO:0000256" key="2">
    <source>
        <dbReference type="ARBA" id="ARBA00022692"/>
    </source>
</evidence>
<evidence type="ECO:0000256" key="3">
    <source>
        <dbReference type="ARBA" id="ARBA00022989"/>
    </source>
</evidence>
<dbReference type="EMBL" id="CAJNOH010000226">
    <property type="protein sequence ID" value="CAF0954938.1"/>
    <property type="molecule type" value="Genomic_DNA"/>
</dbReference>
<evidence type="ECO:0000313" key="10">
    <source>
        <dbReference type="Proteomes" id="UP000663870"/>
    </source>
</evidence>
<dbReference type="AlphaFoldDB" id="A0A814DF37"/>
<dbReference type="Pfam" id="PF00001">
    <property type="entry name" value="7tm_1"/>
    <property type="match status" value="1"/>
</dbReference>
<feature type="transmembrane region" description="Helical" evidence="5">
    <location>
        <begin position="114"/>
        <end position="136"/>
    </location>
</feature>
<evidence type="ECO:0000256" key="1">
    <source>
        <dbReference type="ARBA" id="ARBA00004370"/>
    </source>
</evidence>
<proteinExistence type="predicted"/>
<dbReference type="InterPro" id="IPR000276">
    <property type="entry name" value="GPCR_Rhodpsn"/>
</dbReference>
<keyword evidence="4 5" id="KW-0472">Membrane</keyword>
<organism evidence="7 9">
    <name type="scientific">Rotaria sordida</name>
    <dbReference type="NCBI Taxonomy" id="392033"/>
    <lineage>
        <taxon>Eukaryota</taxon>
        <taxon>Metazoa</taxon>
        <taxon>Spiralia</taxon>
        <taxon>Gnathifera</taxon>
        <taxon>Rotifera</taxon>
        <taxon>Eurotatoria</taxon>
        <taxon>Bdelloidea</taxon>
        <taxon>Philodinida</taxon>
        <taxon>Philodinidae</taxon>
        <taxon>Rotaria</taxon>
    </lineage>
</organism>
<comment type="caution">
    <text evidence="7">The sequence shown here is derived from an EMBL/GenBank/DDBJ whole genome shotgun (WGS) entry which is preliminary data.</text>
</comment>
<evidence type="ECO:0000256" key="5">
    <source>
        <dbReference type="SAM" id="Phobius"/>
    </source>
</evidence>
<sequence length="308" mass="36228">MTILPPPAVIQRVLDTISTIANLLTLLISLSLLCIIIYQLIRSNSICRKEMLKDMSIRLSMNTHCLLIIRSIFQFFDIDLNTIKRDYLSIQEFNNSFLCRFRGYLLLSIHNCLYWSYTIQAIFRFIRVIFPHYIYLFQSKIRFCILIFIQFFFGFISIFPIFIGFNDIYLLPNEPYCTASFNELTSLTYMPILAFGLPLSTIVVCYLCITWKIRRITTIIRPYQQRNRRDFIVIRRMILLITILSMVSLPLFIDLFIHLAKGYIDPYMNSIGWASSSINAVILVISLPFINPKLYELLKRKSNIVQVQ</sequence>
<evidence type="ECO:0000256" key="4">
    <source>
        <dbReference type="ARBA" id="ARBA00023136"/>
    </source>
</evidence>
<keyword evidence="10" id="KW-1185">Reference proteome</keyword>
<protein>
    <recommendedName>
        <fullName evidence="6">G-protein coupled receptors family 1 profile domain-containing protein</fullName>
    </recommendedName>
</protein>
<dbReference type="GO" id="GO:0016020">
    <property type="term" value="C:membrane"/>
    <property type="evidence" value="ECO:0007669"/>
    <property type="project" value="UniProtKB-SubCell"/>
</dbReference>
<reference evidence="7" key="1">
    <citation type="submission" date="2021-02" db="EMBL/GenBank/DDBJ databases">
        <authorList>
            <person name="Nowell W R."/>
        </authorList>
    </citation>
    <scope>NUCLEOTIDE SEQUENCE</scope>
</reference>
<evidence type="ECO:0000259" key="6">
    <source>
        <dbReference type="PROSITE" id="PS50262"/>
    </source>
</evidence>
<feature type="transmembrane region" description="Helical" evidence="5">
    <location>
        <begin position="20"/>
        <end position="38"/>
    </location>
</feature>
<dbReference type="CDD" id="cd00637">
    <property type="entry name" value="7tm_classA_rhodopsin-like"/>
    <property type="match status" value="1"/>
</dbReference>
<feature type="domain" description="G-protein coupled receptors family 1 profile" evidence="6">
    <location>
        <begin position="93"/>
        <end position="295"/>
    </location>
</feature>
<comment type="subcellular location">
    <subcellularLocation>
        <location evidence="1">Membrane</location>
    </subcellularLocation>
</comment>
<evidence type="ECO:0000313" key="9">
    <source>
        <dbReference type="Proteomes" id="UP000663854"/>
    </source>
</evidence>